<evidence type="ECO:0000313" key="3">
    <source>
        <dbReference type="Proteomes" id="UP000054560"/>
    </source>
</evidence>
<protein>
    <submittedName>
        <fullName evidence="2">Uncharacterized protein</fullName>
    </submittedName>
</protein>
<feature type="region of interest" description="Disordered" evidence="1">
    <location>
        <begin position="22"/>
        <end position="42"/>
    </location>
</feature>
<keyword evidence="3" id="KW-1185">Reference proteome</keyword>
<dbReference type="RefSeq" id="XP_014150517.1">
    <property type="nucleotide sequence ID" value="XM_014295042.1"/>
</dbReference>
<dbReference type="AlphaFoldDB" id="A0A0L0FIP5"/>
<dbReference type="Proteomes" id="UP000054560">
    <property type="component" value="Unassembled WGS sequence"/>
</dbReference>
<feature type="region of interest" description="Disordered" evidence="1">
    <location>
        <begin position="158"/>
        <end position="259"/>
    </location>
</feature>
<dbReference type="EMBL" id="KQ243026">
    <property type="protein sequence ID" value="KNC76615.1"/>
    <property type="molecule type" value="Genomic_DNA"/>
</dbReference>
<gene>
    <name evidence="2" type="ORF">SARC_10892</name>
</gene>
<reference evidence="2 3" key="1">
    <citation type="submission" date="2011-02" db="EMBL/GenBank/DDBJ databases">
        <title>The Genome Sequence of Sphaeroforma arctica JP610.</title>
        <authorList>
            <consortium name="The Broad Institute Genome Sequencing Platform"/>
            <person name="Russ C."/>
            <person name="Cuomo C."/>
            <person name="Young S.K."/>
            <person name="Zeng Q."/>
            <person name="Gargeya S."/>
            <person name="Alvarado L."/>
            <person name="Berlin A."/>
            <person name="Chapman S.B."/>
            <person name="Chen Z."/>
            <person name="Freedman E."/>
            <person name="Gellesch M."/>
            <person name="Goldberg J."/>
            <person name="Griggs A."/>
            <person name="Gujja S."/>
            <person name="Heilman E."/>
            <person name="Heiman D."/>
            <person name="Howarth C."/>
            <person name="Mehta T."/>
            <person name="Neiman D."/>
            <person name="Pearson M."/>
            <person name="Roberts A."/>
            <person name="Saif S."/>
            <person name="Shea T."/>
            <person name="Shenoy N."/>
            <person name="Sisk P."/>
            <person name="Stolte C."/>
            <person name="Sykes S."/>
            <person name="White J."/>
            <person name="Yandava C."/>
            <person name="Burger G."/>
            <person name="Gray M.W."/>
            <person name="Holland P.W.H."/>
            <person name="King N."/>
            <person name="Lang F.B.F."/>
            <person name="Roger A.J."/>
            <person name="Ruiz-Trillo I."/>
            <person name="Haas B."/>
            <person name="Nusbaum C."/>
            <person name="Birren B."/>
        </authorList>
    </citation>
    <scope>NUCLEOTIDE SEQUENCE [LARGE SCALE GENOMIC DNA]</scope>
    <source>
        <strain evidence="2 3">JP610</strain>
    </source>
</reference>
<feature type="compositionally biased region" description="Polar residues" evidence="1">
    <location>
        <begin position="230"/>
        <end position="243"/>
    </location>
</feature>
<feature type="region of interest" description="Disordered" evidence="1">
    <location>
        <begin position="60"/>
        <end position="81"/>
    </location>
</feature>
<accession>A0A0L0FIP5</accession>
<evidence type="ECO:0000313" key="2">
    <source>
        <dbReference type="EMBL" id="KNC76615.1"/>
    </source>
</evidence>
<feature type="compositionally biased region" description="Basic and acidic residues" evidence="1">
    <location>
        <begin position="211"/>
        <end position="226"/>
    </location>
</feature>
<organism evidence="2 3">
    <name type="scientific">Sphaeroforma arctica JP610</name>
    <dbReference type="NCBI Taxonomy" id="667725"/>
    <lineage>
        <taxon>Eukaryota</taxon>
        <taxon>Ichthyosporea</taxon>
        <taxon>Ichthyophonida</taxon>
        <taxon>Sphaeroforma</taxon>
    </lineage>
</organism>
<sequence>MGLVKDLVREIDRVVLPKHRYTRTQLNQGPPQPKPQPIGFVGDQQINFVPYDSRSACTLSDEDIGSLTPTPRTPTSKQRFTYNGLPKESTVEHVVHRPQHNSSNNMASHARTVPSKVRTQPAAAPIGIDKAKKTAMGSPRLVRKSIKVKVMKKSNQIVNEPESQRHDANDILGPNNRVSSTHGRVRDRSAISREALQDGYDARSIQSNDSFESRDSTMSARRESLGKGRPQNQHYLNNRTVIDSNDKNDSSNHMRAPTPPHKRVVRVLTKRAATSPGSIGASEQTSPKKAGGNIGVTDGNSINVECSDGVCGCQPTYGVHRCLTPPSYSDALLDEHVTHATHSGTAKTKVRRSSKSHLHTQTIPKSVIKTPKPRLTWNESTYIYNTYGGLGNRQGLDSYEDFSTMDVYDRRPFPCTYTSALSAEDVDNIKVEVGELHRELFGFYPEY</sequence>
<name>A0A0L0FIP5_9EUKA</name>
<evidence type="ECO:0000256" key="1">
    <source>
        <dbReference type="SAM" id="MobiDB-lite"/>
    </source>
</evidence>
<feature type="compositionally biased region" description="Polar residues" evidence="1">
    <location>
        <begin position="67"/>
        <end position="81"/>
    </location>
</feature>
<dbReference type="GeneID" id="25911396"/>
<feature type="compositionally biased region" description="Polar residues" evidence="1">
    <location>
        <begin position="275"/>
        <end position="287"/>
    </location>
</feature>
<feature type="region of interest" description="Disordered" evidence="1">
    <location>
        <begin position="271"/>
        <end position="294"/>
    </location>
</feature>
<feature type="region of interest" description="Disordered" evidence="1">
    <location>
        <begin position="100"/>
        <end position="122"/>
    </location>
</feature>
<proteinExistence type="predicted"/>